<evidence type="ECO:0008006" key="3">
    <source>
        <dbReference type="Google" id="ProtNLM"/>
    </source>
</evidence>
<dbReference type="EMBL" id="JAIQCV010000001">
    <property type="protein sequence ID" value="KAH1131140.1"/>
    <property type="molecule type" value="Genomic_DNA"/>
</dbReference>
<keyword evidence="2" id="KW-1185">Reference proteome</keyword>
<comment type="caution">
    <text evidence="1">The sequence shown here is derived from an EMBL/GenBank/DDBJ whole genome shotgun (WGS) entry which is preliminary data.</text>
</comment>
<evidence type="ECO:0000313" key="2">
    <source>
        <dbReference type="Proteomes" id="UP000828251"/>
    </source>
</evidence>
<reference evidence="1 2" key="1">
    <citation type="journal article" date="2021" name="Plant Biotechnol. J.">
        <title>Multi-omics assisted identification of the key and species-specific regulatory components of drought-tolerant mechanisms in Gossypium stocksii.</title>
        <authorList>
            <person name="Yu D."/>
            <person name="Ke L."/>
            <person name="Zhang D."/>
            <person name="Wu Y."/>
            <person name="Sun Y."/>
            <person name="Mei J."/>
            <person name="Sun J."/>
            <person name="Sun Y."/>
        </authorList>
    </citation>
    <scope>NUCLEOTIDE SEQUENCE [LARGE SCALE GENOMIC DNA]</scope>
    <source>
        <strain evidence="2">cv. E1</strain>
        <tissue evidence="1">Leaf</tissue>
    </source>
</reference>
<evidence type="ECO:0000313" key="1">
    <source>
        <dbReference type="EMBL" id="KAH1131140.1"/>
    </source>
</evidence>
<name>A0A9D3WL62_9ROSI</name>
<accession>A0A9D3WL62</accession>
<protein>
    <recommendedName>
        <fullName evidence="3">RNase H type-1 domain-containing protein</fullName>
    </recommendedName>
</protein>
<gene>
    <name evidence="1" type="ORF">J1N35_002518</name>
</gene>
<dbReference type="AlphaFoldDB" id="A0A9D3WL62"/>
<sequence length="87" mass="9801">MALEIVKASFNWAQQFDFSHRDIQHSSQTIVSRAHMANTWVNLFTNGVVASGDGSAFARGVLRDQHENWILGFSHFLGRCSFFGVEL</sequence>
<dbReference type="Proteomes" id="UP000828251">
    <property type="component" value="Unassembled WGS sequence"/>
</dbReference>
<dbReference type="OrthoDB" id="10493719at2759"/>
<proteinExistence type="predicted"/>
<organism evidence="1 2">
    <name type="scientific">Gossypium stocksii</name>
    <dbReference type="NCBI Taxonomy" id="47602"/>
    <lineage>
        <taxon>Eukaryota</taxon>
        <taxon>Viridiplantae</taxon>
        <taxon>Streptophyta</taxon>
        <taxon>Embryophyta</taxon>
        <taxon>Tracheophyta</taxon>
        <taxon>Spermatophyta</taxon>
        <taxon>Magnoliopsida</taxon>
        <taxon>eudicotyledons</taxon>
        <taxon>Gunneridae</taxon>
        <taxon>Pentapetalae</taxon>
        <taxon>rosids</taxon>
        <taxon>malvids</taxon>
        <taxon>Malvales</taxon>
        <taxon>Malvaceae</taxon>
        <taxon>Malvoideae</taxon>
        <taxon>Gossypium</taxon>
    </lineage>
</organism>